<proteinExistence type="predicted"/>
<evidence type="ECO:0000313" key="1">
    <source>
        <dbReference type="EMBL" id="RBO83409.1"/>
    </source>
</evidence>
<protein>
    <submittedName>
        <fullName evidence="1">Uncharacterized protein</fullName>
    </submittedName>
</protein>
<dbReference type="RefSeq" id="WP_113874360.1">
    <property type="nucleotide sequence ID" value="NZ_QNRF01000004.1"/>
</dbReference>
<organism evidence="1 2">
    <name type="scientific">Marinomonas aquiplantarum</name>
    <dbReference type="NCBI Taxonomy" id="491951"/>
    <lineage>
        <taxon>Bacteria</taxon>
        <taxon>Pseudomonadati</taxon>
        <taxon>Pseudomonadota</taxon>
        <taxon>Gammaproteobacteria</taxon>
        <taxon>Oceanospirillales</taxon>
        <taxon>Oceanospirillaceae</taxon>
        <taxon>Marinomonas</taxon>
    </lineage>
</organism>
<dbReference type="OrthoDB" id="6105479at2"/>
<comment type="caution">
    <text evidence="1">The sequence shown here is derived from an EMBL/GenBank/DDBJ whole genome shotgun (WGS) entry which is preliminary data.</text>
</comment>
<sequence length="182" mass="20150">MTAQPVNAPQIDAVLFSFTKTEINVMRLISAHWQKMYACHEIDRGEPVGLTLYSVWSPSFTLEKLSQQPSFRTDRVTSECYDVGSIGAQVSFPLCTWELDMLSAMVNFAVHGKLNRFLLTGKGVMADVVGQHFTQSWTCNSTAIAVAEKLDLLRSVAGLFSGHSGYVFALQRVERLQGVEAV</sequence>
<dbReference type="AlphaFoldDB" id="A0A366D1N5"/>
<keyword evidence="2" id="KW-1185">Reference proteome</keyword>
<evidence type="ECO:0000313" key="2">
    <source>
        <dbReference type="Proteomes" id="UP000252086"/>
    </source>
</evidence>
<gene>
    <name evidence="1" type="ORF">DFP76_104227</name>
</gene>
<dbReference type="Proteomes" id="UP000252086">
    <property type="component" value="Unassembled WGS sequence"/>
</dbReference>
<name>A0A366D1N5_9GAMM</name>
<dbReference type="EMBL" id="QNRF01000004">
    <property type="protein sequence ID" value="RBO83409.1"/>
    <property type="molecule type" value="Genomic_DNA"/>
</dbReference>
<reference evidence="1 2" key="1">
    <citation type="submission" date="2018-06" db="EMBL/GenBank/DDBJ databases">
        <title>Genomic Encyclopedia of Type Strains, Phase III (KMG-III): the genomes of soil and plant-associated and newly described type strains.</title>
        <authorList>
            <person name="Whitman W."/>
        </authorList>
    </citation>
    <scope>NUCLEOTIDE SEQUENCE [LARGE SCALE GENOMIC DNA]</scope>
    <source>
        <strain evidence="1 2">CECT 7732</strain>
    </source>
</reference>
<accession>A0A366D1N5</accession>